<dbReference type="GO" id="GO:0004799">
    <property type="term" value="F:thymidylate synthase activity"/>
    <property type="evidence" value="ECO:0007669"/>
    <property type="project" value="TreeGrafter"/>
</dbReference>
<accession>A0A6J5R9Q0</accession>
<dbReference type="PANTHER" id="PTHR34934:SF1">
    <property type="entry name" value="FLAVIN-DEPENDENT THYMIDYLATE SYNTHASE"/>
    <property type="match status" value="1"/>
</dbReference>
<evidence type="ECO:0000313" key="1">
    <source>
        <dbReference type="EMBL" id="CAB4190398.1"/>
    </source>
</evidence>
<reference evidence="1" key="1">
    <citation type="submission" date="2020-05" db="EMBL/GenBank/DDBJ databases">
        <authorList>
            <person name="Chiriac C."/>
            <person name="Salcher M."/>
            <person name="Ghai R."/>
            <person name="Kavagutti S V."/>
        </authorList>
    </citation>
    <scope>NUCLEOTIDE SEQUENCE</scope>
</reference>
<dbReference type="EMBL" id="LR797151">
    <property type="protein sequence ID" value="CAB4190398.1"/>
    <property type="molecule type" value="Genomic_DNA"/>
</dbReference>
<dbReference type="Pfam" id="PF02511">
    <property type="entry name" value="Thy1"/>
    <property type="match status" value="1"/>
</dbReference>
<dbReference type="GO" id="GO:0006231">
    <property type="term" value="P:dTMP biosynthetic process"/>
    <property type="evidence" value="ECO:0007669"/>
    <property type="project" value="InterPro"/>
</dbReference>
<gene>
    <name evidence="1" type="ORF">UFOVP1192_58</name>
</gene>
<dbReference type="NCBIfam" id="TIGR02170">
    <property type="entry name" value="thyX"/>
    <property type="match status" value="1"/>
</dbReference>
<dbReference type="Gene3D" id="3.30.1360.170">
    <property type="match status" value="1"/>
</dbReference>
<dbReference type="InterPro" id="IPR003669">
    <property type="entry name" value="Thymidylate_synthase_ThyX"/>
</dbReference>
<name>A0A6J5R9Q0_9CAUD</name>
<dbReference type="GO" id="GO:0070402">
    <property type="term" value="F:NADPH binding"/>
    <property type="evidence" value="ECO:0007669"/>
    <property type="project" value="TreeGrafter"/>
</dbReference>
<sequence length="212" mass="24915">MSIVEYVDHMGTDNSVVDAARVSFDKVSFAYSDNQNEKLISYLAEHNHWSPFSHCFISMRFKAPVFIARQLAKHQIGFSWNEVSRRYVTSDISFWIPEYLRKNCANKKQGSSLDEVVDNTKLMRQYLKLQLDCKALYEKMIESDVCGEQARMILPQSMMTEWIWSGSLYAWSRMYKLRSHDGVQLETSLYAKEVGKICKERFPICWKYLEIN</sequence>
<dbReference type="PROSITE" id="PS51331">
    <property type="entry name" value="THYX"/>
    <property type="match status" value="1"/>
</dbReference>
<dbReference type="GO" id="GO:0050797">
    <property type="term" value="F:thymidylate synthase (FAD) activity"/>
    <property type="evidence" value="ECO:0007669"/>
    <property type="project" value="InterPro"/>
</dbReference>
<protein>
    <submittedName>
        <fullName evidence="1">THY1 Predicted alternative thymidylate synthase</fullName>
    </submittedName>
</protein>
<dbReference type="GO" id="GO:0050660">
    <property type="term" value="F:flavin adenine dinucleotide binding"/>
    <property type="evidence" value="ECO:0007669"/>
    <property type="project" value="InterPro"/>
</dbReference>
<dbReference type="PANTHER" id="PTHR34934">
    <property type="entry name" value="FLAVIN-DEPENDENT THYMIDYLATE SYNTHASE"/>
    <property type="match status" value="1"/>
</dbReference>
<dbReference type="CDD" id="cd20175">
    <property type="entry name" value="ThyX"/>
    <property type="match status" value="1"/>
</dbReference>
<organism evidence="1">
    <name type="scientific">uncultured Caudovirales phage</name>
    <dbReference type="NCBI Taxonomy" id="2100421"/>
    <lineage>
        <taxon>Viruses</taxon>
        <taxon>Duplodnaviria</taxon>
        <taxon>Heunggongvirae</taxon>
        <taxon>Uroviricota</taxon>
        <taxon>Caudoviricetes</taxon>
        <taxon>Peduoviridae</taxon>
        <taxon>Maltschvirus</taxon>
        <taxon>Maltschvirus maltsch</taxon>
    </lineage>
</organism>
<proteinExistence type="predicted"/>
<dbReference type="InterPro" id="IPR036098">
    <property type="entry name" value="Thymidylate_synthase_ThyX_sf"/>
</dbReference>
<dbReference type="SUPFAM" id="SSF69796">
    <property type="entry name" value="Thymidylate synthase-complementing protein Thy1"/>
    <property type="match status" value="1"/>
</dbReference>